<evidence type="ECO:0000256" key="3">
    <source>
        <dbReference type="ARBA" id="ARBA00007812"/>
    </source>
</evidence>
<dbReference type="GeneID" id="78250792"/>
<dbReference type="Pfam" id="PF02775">
    <property type="entry name" value="TPP_enzyme_C"/>
    <property type="match status" value="1"/>
</dbReference>
<dbReference type="GO" id="GO:0000287">
    <property type="term" value="F:magnesium ion binding"/>
    <property type="evidence" value="ECO:0007669"/>
    <property type="project" value="InterPro"/>
</dbReference>
<evidence type="ECO:0000256" key="5">
    <source>
        <dbReference type="ARBA" id="ARBA00022630"/>
    </source>
</evidence>
<evidence type="ECO:0000256" key="1">
    <source>
        <dbReference type="ARBA" id="ARBA00004974"/>
    </source>
</evidence>
<keyword evidence="6" id="KW-0274">FAD</keyword>
<evidence type="ECO:0000256" key="9">
    <source>
        <dbReference type="ARBA" id="ARBA00048670"/>
    </source>
</evidence>
<evidence type="ECO:0000256" key="4">
    <source>
        <dbReference type="ARBA" id="ARBA00013145"/>
    </source>
</evidence>
<evidence type="ECO:0000313" key="11">
    <source>
        <dbReference type="EMBL" id="AGU15023.1"/>
    </source>
</evidence>
<keyword evidence="12" id="KW-1185">Reference proteome</keyword>
<dbReference type="Gene3D" id="3.40.50.970">
    <property type="match status" value="1"/>
</dbReference>
<feature type="domain" description="Thiamine pyrophosphate enzyme TPP-binding" evidence="10">
    <location>
        <begin position="27"/>
        <end position="112"/>
    </location>
</feature>
<dbReference type="SUPFAM" id="SSF52518">
    <property type="entry name" value="Thiamin diphosphate-binding fold (THDP-binding)"/>
    <property type="match status" value="1"/>
</dbReference>
<dbReference type="KEGG" id="caz:CARG_04400"/>
<dbReference type="eggNOG" id="COG0028">
    <property type="taxonomic scope" value="Bacteria"/>
</dbReference>
<dbReference type="InterPro" id="IPR029061">
    <property type="entry name" value="THDP-binding"/>
</dbReference>
<dbReference type="GO" id="GO:0009099">
    <property type="term" value="P:L-valine biosynthetic process"/>
    <property type="evidence" value="ECO:0007669"/>
    <property type="project" value="UniProtKB-UniPathway"/>
</dbReference>
<name>U3GX27_9CORY</name>
<dbReference type="Proteomes" id="UP000016943">
    <property type="component" value="Chromosome"/>
</dbReference>
<dbReference type="InterPro" id="IPR011766">
    <property type="entry name" value="TPP_enzyme_TPP-bd"/>
</dbReference>
<dbReference type="GO" id="GO:0005948">
    <property type="term" value="C:acetolactate synthase complex"/>
    <property type="evidence" value="ECO:0007669"/>
    <property type="project" value="TreeGrafter"/>
</dbReference>
<dbReference type="GO" id="GO:0003984">
    <property type="term" value="F:acetolactate synthase activity"/>
    <property type="evidence" value="ECO:0007669"/>
    <property type="project" value="UniProtKB-EC"/>
</dbReference>
<dbReference type="RefSeq" id="WP_020976176.1">
    <property type="nucleotide sequence ID" value="NC_022198.1"/>
</dbReference>
<sequence>MSALVTMPKPKRDLREVFDALDNEGRAIGAKVAAPDRPVICLLGDGALMFAIQKIMTAVENNLDLPIICVDSGGYGEICNNEIERGIEPIAVNLCQPDWVKLAEAFGARGFSAKH</sequence>
<dbReference type="InterPro" id="IPR000399">
    <property type="entry name" value="TPP-bd_CS"/>
</dbReference>
<organism evidence="11 12">
    <name type="scientific">Corynebacterium argentoratense DSM 44202</name>
    <dbReference type="NCBI Taxonomy" id="1348662"/>
    <lineage>
        <taxon>Bacteria</taxon>
        <taxon>Bacillati</taxon>
        <taxon>Actinomycetota</taxon>
        <taxon>Actinomycetes</taxon>
        <taxon>Mycobacteriales</taxon>
        <taxon>Corynebacteriaceae</taxon>
        <taxon>Corynebacterium</taxon>
    </lineage>
</organism>
<comment type="pathway">
    <text evidence="2">Amino-acid biosynthesis; L-valine biosynthesis; L-valine from pyruvate: step 1/4.</text>
</comment>
<dbReference type="GO" id="GO:0050660">
    <property type="term" value="F:flavin adenine dinucleotide binding"/>
    <property type="evidence" value="ECO:0007669"/>
    <property type="project" value="TreeGrafter"/>
</dbReference>
<keyword evidence="5" id="KW-0285">Flavoprotein</keyword>
<comment type="catalytic activity">
    <reaction evidence="9">
        <text>2 pyruvate + H(+) = (2S)-2-acetolactate + CO2</text>
        <dbReference type="Rhea" id="RHEA:25249"/>
        <dbReference type="ChEBI" id="CHEBI:15361"/>
        <dbReference type="ChEBI" id="CHEBI:15378"/>
        <dbReference type="ChEBI" id="CHEBI:16526"/>
        <dbReference type="ChEBI" id="CHEBI:58476"/>
        <dbReference type="EC" id="2.2.1.6"/>
    </reaction>
</comment>
<evidence type="ECO:0000256" key="6">
    <source>
        <dbReference type="ARBA" id="ARBA00022827"/>
    </source>
</evidence>
<dbReference type="GO" id="GO:0030976">
    <property type="term" value="F:thiamine pyrophosphate binding"/>
    <property type="evidence" value="ECO:0007669"/>
    <property type="project" value="InterPro"/>
</dbReference>
<dbReference type="PANTHER" id="PTHR18968:SF167">
    <property type="entry name" value="ACETOLACTATE SYNTHASE LARGE SUBUNIT ILVB2-RELATED"/>
    <property type="match status" value="1"/>
</dbReference>
<dbReference type="InterPro" id="IPR045229">
    <property type="entry name" value="TPP_enz"/>
</dbReference>
<dbReference type="GO" id="GO:0009097">
    <property type="term" value="P:isoleucine biosynthetic process"/>
    <property type="evidence" value="ECO:0007669"/>
    <property type="project" value="UniProtKB-UniPathway"/>
</dbReference>
<protein>
    <recommendedName>
        <fullName evidence="4">acetolactate synthase</fullName>
        <ecNumber evidence="4">2.2.1.6</ecNumber>
    </recommendedName>
</protein>
<keyword evidence="8" id="KW-0100">Branched-chain amino acid biosynthesis</keyword>
<dbReference type="STRING" id="1348662.CARG_04400"/>
<dbReference type="PATRIC" id="fig|1348662.3.peg.865"/>
<proteinExistence type="inferred from homology"/>
<dbReference type="PANTHER" id="PTHR18968">
    <property type="entry name" value="THIAMINE PYROPHOSPHATE ENZYMES"/>
    <property type="match status" value="1"/>
</dbReference>
<evidence type="ECO:0000256" key="8">
    <source>
        <dbReference type="ARBA" id="ARBA00023304"/>
    </source>
</evidence>
<reference evidence="11 12" key="1">
    <citation type="journal article" date="2013" name="Genome Announc.">
        <title>Whole-Genome Sequence of the Clinical Strain Corynebacterium argentoratense DSM 44202, Isolated from a Human Throat Specimen.</title>
        <authorList>
            <person name="Bomholt C."/>
            <person name="Glaub A."/>
            <person name="Gravermann K."/>
            <person name="Albersmeier A."/>
            <person name="Brinkrolf K."/>
            <person name="Ruckert C."/>
            <person name="Tauch A."/>
        </authorList>
    </citation>
    <scope>NUCLEOTIDE SEQUENCE [LARGE SCALE GENOMIC DNA]</scope>
    <source>
        <strain evidence="11">DSM 44202</strain>
    </source>
</reference>
<evidence type="ECO:0000256" key="2">
    <source>
        <dbReference type="ARBA" id="ARBA00005025"/>
    </source>
</evidence>
<dbReference type="AlphaFoldDB" id="U3GX27"/>
<keyword evidence="8" id="KW-0028">Amino-acid biosynthesis</keyword>
<evidence type="ECO:0000259" key="10">
    <source>
        <dbReference type="Pfam" id="PF02775"/>
    </source>
</evidence>
<dbReference type="PROSITE" id="PS00187">
    <property type="entry name" value="TPP_ENZYMES"/>
    <property type="match status" value="1"/>
</dbReference>
<dbReference type="EC" id="2.2.1.6" evidence="4"/>
<dbReference type="UniPathway" id="UPA00047">
    <property type="reaction ID" value="UER00055"/>
</dbReference>
<dbReference type="UniPathway" id="UPA00049">
    <property type="reaction ID" value="UER00059"/>
</dbReference>
<evidence type="ECO:0000313" key="12">
    <source>
        <dbReference type="Proteomes" id="UP000016943"/>
    </source>
</evidence>
<keyword evidence="7" id="KW-0786">Thiamine pyrophosphate</keyword>
<comment type="pathway">
    <text evidence="1">Amino-acid biosynthesis; L-isoleucine biosynthesis; L-isoleucine from 2-oxobutanoate: step 1/4.</text>
</comment>
<accession>U3GX27</accession>
<dbReference type="EMBL" id="CP006365">
    <property type="protein sequence ID" value="AGU15023.1"/>
    <property type="molecule type" value="Genomic_DNA"/>
</dbReference>
<evidence type="ECO:0000256" key="7">
    <source>
        <dbReference type="ARBA" id="ARBA00023052"/>
    </source>
</evidence>
<dbReference type="HOGENOM" id="CLU_2104862_0_0_11"/>
<dbReference type="CDD" id="cd00568">
    <property type="entry name" value="TPP_enzymes"/>
    <property type="match status" value="1"/>
</dbReference>
<gene>
    <name evidence="11" type="ORF">CARG_04400</name>
</gene>
<comment type="similarity">
    <text evidence="3">Belongs to the TPP enzyme family.</text>
</comment>